<dbReference type="EMBL" id="MFNE01000047">
    <property type="protein sequence ID" value="OGG93585.1"/>
    <property type="molecule type" value="Genomic_DNA"/>
</dbReference>
<sequence length="115" mass="11813">MAGTLGIIENTQTHKTLVADSNYGPVLIKQTITAGNYAAGQVLGRLTASGKLTAYDALAANGSELPVAILLQDADASIADQSALVGFAGVYVELNMIGLSAAGKLDLEARGIYFK</sequence>
<protein>
    <recommendedName>
        <fullName evidence="3">Head decoration protein</fullName>
    </recommendedName>
</protein>
<proteinExistence type="predicted"/>
<reference evidence="1 2" key="1">
    <citation type="journal article" date="2016" name="Nat. Commun.">
        <title>Thousands of microbial genomes shed light on interconnected biogeochemical processes in an aquifer system.</title>
        <authorList>
            <person name="Anantharaman K."/>
            <person name="Brown C.T."/>
            <person name="Hug L.A."/>
            <person name="Sharon I."/>
            <person name="Castelle C.J."/>
            <person name="Probst A.J."/>
            <person name="Thomas B.C."/>
            <person name="Singh A."/>
            <person name="Wilkins M.J."/>
            <person name="Karaoz U."/>
            <person name="Brodie E.L."/>
            <person name="Williams K.H."/>
            <person name="Hubbard S.S."/>
            <person name="Banfield J.F."/>
        </authorList>
    </citation>
    <scope>NUCLEOTIDE SEQUENCE [LARGE SCALE GENOMIC DNA]</scope>
</reference>
<dbReference type="STRING" id="1817772.A2527_11805"/>
<gene>
    <name evidence="1" type="ORF">A2527_11805</name>
</gene>
<evidence type="ECO:0000313" key="1">
    <source>
        <dbReference type="EMBL" id="OGG93585.1"/>
    </source>
</evidence>
<accession>A0A1F6G661</accession>
<dbReference type="InterPro" id="IPR004195">
    <property type="entry name" value="Head_decoration_D"/>
</dbReference>
<dbReference type="Pfam" id="PF02924">
    <property type="entry name" value="HDPD"/>
    <property type="match status" value="1"/>
</dbReference>
<evidence type="ECO:0008006" key="3">
    <source>
        <dbReference type="Google" id="ProtNLM"/>
    </source>
</evidence>
<dbReference type="AlphaFoldDB" id="A0A1F6G661"/>
<dbReference type="Proteomes" id="UP000178449">
    <property type="component" value="Unassembled WGS sequence"/>
</dbReference>
<comment type="caution">
    <text evidence="1">The sequence shown here is derived from an EMBL/GenBank/DDBJ whole genome shotgun (WGS) entry which is preliminary data.</text>
</comment>
<organism evidence="1 2">
    <name type="scientific">Candidatus Lambdaproteobacteria bacterium RIFOXYD2_FULL_50_16</name>
    <dbReference type="NCBI Taxonomy" id="1817772"/>
    <lineage>
        <taxon>Bacteria</taxon>
        <taxon>Pseudomonadati</taxon>
        <taxon>Pseudomonadota</taxon>
        <taxon>Candidatus Lambdaproteobacteria</taxon>
    </lineage>
</organism>
<name>A0A1F6G661_9PROT</name>
<evidence type="ECO:0000313" key="2">
    <source>
        <dbReference type="Proteomes" id="UP000178449"/>
    </source>
</evidence>